<evidence type="ECO:0000313" key="2">
    <source>
        <dbReference type="Proteomes" id="UP001165122"/>
    </source>
</evidence>
<proteinExistence type="predicted"/>
<reference evidence="2" key="1">
    <citation type="journal article" date="2023" name="Commun. Biol.">
        <title>Genome analysis of Parmales, the sister group of diatoms, reveals the evolutionary specialization of diatoms from phago-mixotrophs to photoautotrophs.</title>
        <authorList>
            <person name="Ban H."/>
            <person name="Sato S."/>
            <person name="Yoshikawa S."/>
            <person name="Yamada K."/>
            <person name="Nakamura Y."/>
            <person name="Ichinomiya M."/>
            <person name="Sato N."/>
            <person name="Blanc-Mathieu R."/>
            <person name="Endo H."/>
            <person name="Kuwata A."/>
            <person name="Ogata H."/>
        </authorList>
    </citation>
    <scope>NUCLEOTIDE SEQUENCE [LARGE SCALE GENOMIC DNA]</scope>
    <source>
        <strain evidence="2">NIES 3700</strain>
    </source>
</reference>
<dbReference type="Proteomes" id="UP001165122">
    <property type="component" value="Unassembled WGS sequence"/>
</dbReference>
<name>A0A9W7CDD5_9STRA</name>
<keyword evidence="2" id="KW-1185">Reference proteome</keyword>
<comment type="caution">
    <text evidence="1">The sequence shown here is derived from an EMBL/GenBank/DDBJ whole genome shotgun (WGS) entry which is preliminary data.</text>
</comment>
<dbReference type="AlphaFoldDB" id="A0A9W7CDD5"/>
<protein>
    <submittedName>
        <fullName evidence="1">Uncharacterized protein</fullName>
    </submittedName>
</protein>
<dbReference type="EMBL" id="BRXW01000068">
    <property type="protein sequence ID" value="GMI04116.1"/>
    <property type="molecule type" value="Genomic_DNA"/>
</dbReference>
<organism evidence="1 2">
    <name type="scientific">Triparma laevis f. longispina</name>
    <dbReference type="NCBI Taxonomy" id="1714387"/>
    <lineage>
        <taxon>Eukaryota</taxon>
        <taxon>Sar</taxon>
        <taxon>Stramenopiles</taxon>
        <taxon>Ochrophyta</taxon>
        <taxon>Bolidophyceae</taxon>
        <taxon>Parmales</taxon>
        <taxon>Triparmaceae</taxon>
        <taxon>Triparma</taxon>
    </lineage>
</organism>
<gene>
    <name evidence="1" type="ORF">TrLO_g10890</name>
</gene>
<dbReference type="OrthoDB" id="10615480at2759"/>
<evidence type="ECO:0000313" key="1">
    <source>
        <dbReference type="EMBL" id="GMI04116.1"/>
    </source>
</evidence>
<accession>A0A9W7CDD5</accession>
<sequence length="602" mass="67557">MTSFPLSPSAFTSTLSSPSFDLSSFLNSTLSSPSSGHSTLSSLTLQTSVTLSSLTKTVSTKTLSQILEEIERLKSDKILLQTKITSFRNDTASEDPNDSNVHLSKLSQLHSRLSELKSSLQTSKLIEDVNTCIKRLTILTSLDPNLDNLYLECSNLISLQSKIPPSSLTELQSDITNTLSSLPSLLKPLYTSALQNTKNVKIKLDLEKIYNLISFTSEMESVRIEFETVKSVKSWLEIRREFSVERFKSFLSNLDTNVIKSVLKKITISFKSLLNDLTFNECVECFKLIEGYDTDIFGDFLLNATKNVRRNYEKLLKNKVIENVEDCVSEITYLDNHLTSLSSSFKILNVTTSWNPFIVSLEEEINRVMEGINIEGFEDDNLGVRIGLSIKLIYLSEMFKNVKKRFNIEGGGGFEFEGINILFPGFTVTERGEGGTPSKWVTVFGDYLLNLSRQFDETDFKLIEDCEVEGACDCVVGGFWNLEEFKNESWPGEVEEMLIYEECERNVKGSIINEVITCGIIELQKRIKAPVEQVEVDFRYYLNLVMALTEWRPVGVEVLGYEVWLLGGGMKVLGEEVKRGGVRGKAAELVARAKGVGGFDGL</sequence>